<reference evidence="1" key="1">
    <citation type="submission" date="2020-05" db="EMBL/GenBank/DDBJ databases">
        <authorList>
            <person name="Chiriac C."/>
            <person name="Salcher M."/>
            <person name="Ghai R."/>
            <person name="Kavagutti S V."/>
        </authorList>
    </citation>
    <scope>NUCLEOTIDE SEQUENCE</scope>
</reference>
<accession>A0A6J6ED92</accession>
<dbReference type="AlphaFoldDB" id="A0A6J6ED92"/>
<proteinExistence type="predicted"/>
<protein>
    <submittedName>
        <fullName evidence="1">Unannotated protein</fullName>
    </submittedName>
</protein>
<organism evidence="1">
    <name type="scientific">freshwater metagenome</name>
    <dbReference type="NCBI Taxonomy" id="449393"/>
    <lineage>
        <taxon>unclassified sequences</taxon>
        <taxon>metagenomes</taxon>
        <taxon>ecological metagenomes</taxon>
    </lineage>
</organism>
<name>A0A6J6ED92_9ZZZZ</name>
<gene>
    <name evidence="1" type="ORF">UFOPK1591_01491</name>
</gene>
<evidence type="ECO:0000313" key="1">
    <source>
        <dbReference type="EMBL" id="CAB4574421.1"/>
    </source>
</evidence>
<dbReference type="EMBL" id="CAEZTD010000169">
    <property type="protein sequence ID" value="CAB4574421.1"/>
    <property type="molecule type" value="Genomic_DNA"/>
</dbReference>
<sequence length="79" mass="8131">MLNSVDEDLSLITGVETGQDLDEGGFAASVGSEESVDFAGLDGEFYTTQGGHSGEGLFQARNFEELSPSGRAVSAPTGD</sequence>